<protein>
    <submittedName>
        <fullName evidence="1">Uncharacterized protein</fullName>
    </submittedName>
</protein>
<dbReference type="Proteomes" id="UP000054498">
    <property type="component" value="Unassembled WGS sequence"/>
</dbReference>
<keyword evidence="2" id="KW-1185">Reference proteome</keyword>
<accession>A0A0D2MUH6</accession>
<dbReference type="RefSeq" id="XP_013905199.1">
    <property type="nucleotide sequence ID" value="XM_014049745.1"/>
</dbReference>
<name>A0A0D2MUH6_9CHLO</name>
<feature type="non-terminal residue" evidence="1">
    <location>
        <position position="1"/>
    </location>
</feature>
<dbReference type="AlphaFoldDB" id="A0A0D2MUH6"/>
<reference evidence="1 2" key="1">
    <citation type="journal article" date="2013" name="BMC Genomics">
        <title>Reconstruction of the lipid metabolism for the microalga Monoraphidium neglectum from its genome sequence reveals characteristics suitable for biofuel production.</title>
        <authorList>
            <person name="Bogen C."/>
            <person name="Al-Dilaimi A."/>
            <person name="Albersmeier A."/>
            <person name="Wichmann J."/>
            <person name="Grundmann M."/>
            <person name="Rupp O."/>
            <person name="Lauersen K.J."/>
            <person name="Blifernez-Klassen O."/>
            <person name="Kalinowski J."/>
            <person name="Goesmann A."/>
            <person name="Mussgnug J.H."/>
            <person name="Kruse O."/>
        </authorList>
    </citation>
    <scope>NUCLEOTIDE SEQUENCE [LARGE SCALE GENOMIC DNA]</scope>
    <source>
        <strain evidence="1 2">SAG 48.87</strain>
    </source>
</reference>
<organism evidence="1 2">
    <name type="scientific">Monoraphidium neglectum</name>
    <dbReference type="NCBI Taxonomy" id="145388"/>
    <lineage>
        <taxon>Eukaryota</taxon>
        <taxon>Viridiplantae</taxon>
        <taxon>Chlorophyta</taxon>
        <taxon>core chlorophytes</taxon>
        <taxon>Chlorophyceae</taxon>
        <taxon>CS clade</taxon>
        <taxon>Sphaeropleales</taxon>
        <taxon>Selenastraceae</taxon>
        <taxon>Monoraphidium</taxon>
    </lineage>
</organism>
<evidence type="ECO:0000313" key="2">
    <source>
        <dbReference type="Proteomes" id="UP000054498"/>
    </source>
</evidence>
<dbReference type="EMBL" id="KK100404">
    <property type="protein sequence ID" value="KIZ06180.1"/>
    <property type="molecule type" value="Genomic_DNA"/>
</dbReference>
<evidence type="ECO:0000313" key="1">
    <source>
        <dbReference type="EMBL" id="KIZ06180.1"/>
    </source>
</evidence>
<sequence length="79" mass="7251">FVFREGRTKGIGVIVACQGDSPDSWDDAAVLATPQGQGAPTAPGAGGGGQQGAGCGAEVAAAAAGGGAAPVAGCRVSAP</sequence>
<proteinExistence type="predicted"/>
<gene>
    <name evidence="1" type="ORF">MNEG_1771</name>
</gene>
<dbReference type="KEGG" id="mng:MNEG_1771"/>
<dbReference type="GeneID" id="25734649"/>